<accession>A0ABQ1XM55</accession>
<evidence type="ECO:0000259" key="1">
    <source>
        <dbReference type="SMART" id="SM00852"/>
    </source>
</evidence>
<sequence>MDERPVKAAVLVIGDEILSGRTQDVNIRQIAEFLGPLGITLGEARVVSDVQADIVAALNALRARWDYVFTTGGIGPTHDDITADAVAAAFGRSIDVREDALAILREWYAKSGTELTQARLRMARIPEGAVLIDNPVTGAPGFQIENVFVLAGVPKIARGMLEDIAHRLEGGAVTRSLSIRLEGVREGDIAEILGQAAKDFPAVSTGSYPWFQEREGGELSRGVAVVLRSADDDALEKAGQVLKMQLAAQS</sequence>
<reference evidence="3" key="1">
    <citation type="journal article" date="2019" name="Int. J. Syst. Evol. Microbiol.">
        <title>The Global Catalogue of Microorganisms (GCM) 10K type strain sequencing project: providing services to taxonomists for standard genome sequencing and annotation.</title>
        <authorList>
            <consortium name="The Broad Institute Genomics Platform"/>
            <consortium name="The Broad Institute Genome Sequencing Center for Infectious Disease"/>
            <person name="Wu L."/>
            <person name="Ma J."/>
        </authorList>
    </citation>
    <scope>NUCLEOTIDE SEQUENCE [LARGE SCALE GENOMIC DNA]</scope>
    <source>
        <strain evidence="3">CGMCC 1.12766</strain>
    </source>
</reference>
<dbReference type="Pfam" id="PF00994">
    <property type="entry name" value="MoCF_biosynth"/>
    <property type="match status" value="1"/>
</dbReference>
<organism evidence="2 3">
    <name type="scientific">Glycocaulis albus</name>
    <dbReference type="NCBI Taxonomy" id="1382801"/>
    <lineage>
        <taxon>Bacteria</taxon>
        <taxon>Pseudomonadati</taxon>
        <taxon>Pseudomonadota</taxon>
        <taxon>Alphaproteobacteria</taxon>
        <taxon>Maricaulales</taxon>
        <taxon>Maricaulaceae</taxon>
        <taxon>Glycocaulis</taxon>
    </lineage>
</organism>
<comment type="caution">
    <text evidence="2">The sequence shown here is derived from an EMBL/GenBank/DDBJ whole genome shotgun (WGS) entry which is preliminary data.</text>
</comment>
<dbReference type="InterPro" id="IPR050101">
    <property type="entry name" value="CinA"/>
</dbReference>
<gene>
    <name evidence="2" type="ORF">GCM10007420_11650</name>
</gene>
<dbReference type="CDD" id="cd00885">
    <property type="entry name" value="cinA"/>
    <property type="match status" value="1"/>
</dbReference>
<proteinExistence type="predicted"/>
<dbReference type="InterPro" id="IPR036425">
    <property type="entry name" value="MoaB/Mog-like_dom_sf"/>
</dbReference>
<dbReference type="SUPFAM" id="SSF53218">
    <property type="entry name" value="Molybdenum cofactor biosynthesis proteins"/>
    <property type="match status" value="1"/>
</dbReference>
<dbReference type="Pfam" id="PF24102">
    <property type="entry name" value="FLAD1_M"/>
    <property type="match status" value="1"/>
</dbReference>
<dbReference type="Proteomes" id="UP000648722">
    <property type="component" value="Unassembled WGS sequence"/>
</dbReference>
<evidence type="ECO:0000313" key="3">
    <source>
        <dbReference type="Proteomes" id="UP000648722"/>
    </source>
</evidence>
<keyword evidence="3" id="KW-1185">Reference proteome</keyword>
<dbReference type="PANTHER" id="PTHR13939">
    <property type="entry name" value="NICOTINAMIDE-NUCLEOTIDE AMIDOHYDROLASE PNCC"/>
    <property type="match status" value="1"/>
</dbReference>
<dbReference type="Gene3D" id="3.40.980.10">
    <property type="entry name" value="MoaB/Mog-like domain"/>
    <property type="match status" value="1"/>
</dbReference>
<feature type="domain" description="MoaB/Mog" evidence="1">
    <location>
        <begin position="9"/>
        <end position="172"/>
    </location>
</feature>
<dbReference type="PANTHER" id="PTHR13939:SF0">
    <property type="entry name" value="NMN AMIDOHYDROLASE-LIKE PROTEIN YFAY"/>
    <property type="match status" value="1"/>
</dbReference>
<dbReference type="SMART" id="SM00852">
    <property type="entry name" value="MoCF_biosynth"/>
    <property type="match status" value="1"/>
</dbReference>
<protein>
    <submittedName>
        <fullName evidence="2">Molybdenum cofactor biosynthesis protein</fullName>
    </submittedName>
</protein>
<evidence type="ECO:0000313" key="2">
    <source>
        <dbReference type="EMBL" id="GGG97578.1"/>
    </source>
</evidence>
<dbReference type="InterPro" id="IPR001453">
    <property type="entry name" value="MoaB/Mog_dom"/>
</dbReference>
<name>A0ABQ1XM55_9PROT</name>
<dbReference type="EMBL" id="BMFS01000004">
    <property type="protein sequence ID" value="GGG97578.1"/>
    <property type="molecule type" value="Genomic_DNA"/>
</dbReference>
<dbReference type="RefSeq" id="WP_188451618.1">
    <property type="nucleotide sequence ID" value="NZ_BMFS01000004.1"/>
</dbReference>
<dbReference type="InterPro" id="IPR056596">
    <property type="entry name" value="FLAD1_M"/>
</dbReference>